<evidence type="ECO:0000256" key="1">
    <source>
        <dbReference type="SAM" id="Coils"/>
    </source>
</evidence>
<feature type="compositionally biased region" description="Low complexity" evidence="2">
    <location>
        <begin position="19"/>
        <end position="29"/>
    </location>
</feature>
<sequence length="216" mass="23987">MDTFGEMSLLALSLTLFLGQTPSPTATPQEAPPVEPAAQQEQAPTLEELERTARELEVKQLRAQVELLQAELEAQQSQQQEDQERLQTMEQREALVSARAQALEQLRQQRLESLNSGYQWMITTDQLLEEGDFSVGPAITSARQDLSDALANAAQSGQGDAARFIGRAIDRIGFAEEAVENRDTITARQHLQNAGYELRLAWRLSLQRSGATLVNQ</sequence>
<dbReference type="EMBL" id="JPMI01000240">
    <property type="protein sequence ID" value="KFA89521.1"/>
    <property type="molecule type" value="Genomic_DNA"/>
</dbReference>
<comment type="caution">
    <text evidence="3">The sequence shown here is derived from an EMBL/GenBank/DDBJ whole genome shotgun (WGS) entry which is preliminary data.</text>
</comment>
<accession>A0A084SM36</accession>
<evidence type="ECO:0000256" key="2">
    <source>
        <dbReference type="SAM" id="MobiDB-lite"/>
    </source>
</evidence>
<organism evidence="3 4">
    <name type="scientific">Archangium violaceum Cb vi76</name>
    <dbReference type="NCBI Taxonomy" id="1406225"/>
    <lineage>
        <taxon>Bacteria</taxon>
        <taxon>Pseudomonadati</taxon>
        <taxon>Myxococcota</taxon>
        <taxon>Myxococcia</taxon>
        <taxon>Myxococcales</taxon>
        <taxon>Cystobacterineae</taxon>
        <taxon>Archangiaceae</taxon>
        <taxon>Archangium</taxon>
    </lineage>
</organism>
<feature type="coiled-coil region" evidence="1">
    <location>
        <begin position="46"/>
        <end position="92"/>
    </location>
</feature>
<keyword evidence="1" id="KW-0175">Coiled coil</keyword>
<evidence type="ECO:0000313" key="3">
    <source>
        <dbReference type="EMBL" id="KFA89521.1"/>
    </source>
</evidence>
<protein>
    <submittedName>
        <fullName evidence="3">Uncharacterized protein</fullName>
    </submittedName>
</protein>
<dbReference type="AlphaFoldDB" id="A0A084SM36"/>
<gene>
    <name evidence="3" type="ORF">Q664_34690</name>
</gene>
<feature type="compositionally biased region" description="Low complexity" evidence="2">
    <location>
        <begin position="36"/>
        <end position="45"/>
    </location>
</feature>
<evidence type="ECO:0000313" key="4">
    <source>
        <dbReference type="Proteomes" id="UP000028547"/>
    </source>
</evidence>
<feature type="region of interest" description="Disordered" evidence="2">
    <location>
        <begin position="19"/>
        <end position="45"/>
    </location>
</feature>
<dbReference type="Proteomes" id="UP000028547">
    <property type="component" value="Unassembled WGS sequence"/>
</dbReference>
<proteinExistence type="predicted"/>
<name>A0A084SM36_9BACT</name>
<reference evidence="3 4" key="1">
    <citation type="submission" date="2014-07" db="EMBL/GenBank/DDBJ databases">
        <title>Draft Genome Sequence of Gephyronic Acid Producer, Cystobacter violaceus Strain Cb vi76.</title>
        <authorList>
            <person name="Stevens D.C."/>
            <person name="Young J."/>
            <person name="Carmichael R."/>
            <person name="Tan J."/>
            <person name="Taylor R.E."/>
        </authorList>
    </citation>
    <scope>NUCLEOTIDE SEQUENCE [LARGE SCALE GENOMIC DNA]</scope>
    <source>
        <strain evidence="3 4">Cb vi76</strain>
    </source>
</reference>